<dbReference type="InterPro" id="IPR017930">
    <property type="entry name" value="Myb_dom"/>
</dbReference>
<sequence length="536" mass="62463">MRVYCIFLAVILFATSEAFYDSEDMEIYDLFGEVNGTFYELLGVENTATTAELRRAYRRRSKELHPDKNKAENAEEQFRQLVGVYEILKNSERREKYEHVLQYGVPRGAQIYGRYRKMGNLEVSIIVGLIATLGHYLAWWAAYLEKYYEMSEKLEPERRKRDRKRRRQTENEDDVPDELDVAYRLERDLNYRKPGRWDFLPFVLFRNSKYFVMSIPDRIRKKKEEKRLEEERLRREEEERKEAEEKAAQPKPKRVKQPKKIRDASEYDDDESWNVLGLQPDVDGEGKTIKKEIKKSEWTEDDYALLAKVMAKYPGGTPGRWERIAHDLGRTTSDITKKVKQMKESLAANNAVQQNPGSDKLVTKKLDINISDTIVTKAIGNELDKTSLFISNNTYESPDDIPDDFWEGTSAPEPEEDIYIPKKKTKVKTRPVDDKPKEAPENDDAAVPNENDNSQNKTVDKTTESQPETKPVEDLWTQIQQKCLESAIQQFPKSTSERWTCISRAVPGKTKEQCIARYKLIAEQILQRKSKQGKGS</sequence>
<evidence type="ECO:0000256" key="6">
    <source>
        <dbReference type="ARBA" id="ARBA00023136"/>
    </source>
</evidence>
<feature type="domain" description="Myb-like" evidence="12">
    <location>
        <begin position="290"/>
        <end position="343"/>
    </location>
</feature>
<dbReference type="SUPFAM" id="SSF46689">
    <property type="entry name" value="Homeodomain-like"/>
    <property type="match status" value="2"/>
</dbReference>
<feature type="compositionally biased region" description="Basic and acidic residues" evidence="8">
    <location>
        <begin position="430"/>
        <end position="440"/>
    </location>
</feature>
<evidence type="ECO:0000313" key="15">
    <source>
        <dbReference type="Proteomes" id="UP000594262"/>
    </source>
</evidence>
<keyword evidence="5 9" id="KW-1133">Transmembrane helix</keyword>
<dbReference type="GO" id="GO:0005829">
    <property type="term" value="C:cytosol"/>
    <property type="evidence" value="ECO:0007669"/>
    <property type="project" value="UniProtKB-SubCell"/>
</dbReference>
<keyword evidence="6 9" id="KW-0472">Membrane</keyword>
<feature type="compositionally biased region" description="Basic and acidic residues" evidence="8">
    <location>
        <begin position="226"/>
        <end position="248"/>
    </location>
</feature>
<evidence type="ECO:0000256" key="7">
    <source>
        <dbReference type="ARBA" id="ARBA00037847"/>
    </source>
</evidence>
<feature type="chain" id="PRO_5029633522" description="DnaJ homolog subfamily C member 2" evidence="10">
    <location>
        <begin position="19"/>
        <end position="536"/>
    </location>
</feature>
<keyword evidence="15" id="KW-1185">Reference proteome</keyword>
<evidence type="ECO:0000256" key="9">
    <source>
        <dbReference type="SAM" id="Phobius"/>
    </source>
</evidence>
<keyword evidence="3 9" id="KW-0812">Transmembrane</keyword>
<evidence type="ECO:0000256" key="3">
    <source>
        <dbReference type="ARBA" id="ARBA00022692"/>
    </source>
</evidence>
<dbReference type="InterPro" id="IPR036869">
    <property type="entry name" value="J_dom_sf"/>
</dbReference>
<dbReference type="SUPFAM" id="SSF46565">
    <property type="entry name" value="Chaperone J-domain"/>
    <property type="match status" value="1"/>
</dbReference>
<dbReference type="PANTHER" id="PTHR44653">
    <property type="entry name" value="DNAJ HOMOLOG SUBFAMILY C MEMBER 1"/>
    <property type="match status" value="1"/>
</dbReference>
<dbReference type="PROSITE" id="PS50076">
    <property type="entry name" value="DNAJ_2"/>
    <property type="match status" value="1"/>
</dbReference>
<feature type="domain" description="HTH myb-type" evidence="13">
    <location>
        <begin position="290"/>
        <end position="347"/>
    </location>
</feature>
<dbReference type="CDD" id="cd00167">
    <property type="entry name" value="SANT"/>
    <property type="match status" value="2"/>
</dbReference>
<dbReference type="InterPro" id="IPR001623">
    <property type="entry name" value="DnaJ_domain"/>
</dbReference>
<dbReference type="OrthoDB" id="10250354at2759"/>
<dbReference type="PROSITE" id="PS00636">
    <property type="entry name" value="DNAJ_1"/>
    <property type="match status" value="1"/>
</dbReference>
<dbReference type="SMART" id="SM00717">
    <property type="entry name" value="SANT"/>
    <property type="match status" value="2"/>
</dbReference>
<dbReference type="EnsemblMetazoa" id="CLYHEMT006514.1">
    <property type="protein sequence ID" value="CLYHEMP006514.1"/>
    <property type="gene ID" value="CLYHEMG006514"/>
</dbReference>
<dbReference type="InterPro" id="IPR018253">
    <property type="entry name" value="DnaJ_domain_CS"/>
</dbReference>
<evidence type="ECO:0000256" key="5">
    <source>
        <dbReference type="ARBA" id="ARBA00022989"/>
    </source>
</evidence>
<feature type="domain" description="Myb-like" evidence="12">
    <location>
        <begin position="476"/>
        <end position="522"/>
    </location>
</feature>
<dbReference type="AlphaFoldDB" id="A0A7M5V2P2"/>
<evidence type="ECO:0000313" key="14">
    <source>
        <dbReference type="EnsemblMetazoa" id="CLYHEMP006514.1"/>
    </source>
</evidence>
<proteinExistence type="predicted"/>
<feature type="transmembrane region" description="Helical" evidence="9">
    <location>
        <begin position="123"/>
        <end position="144"/>
    </location>
</feature>
<reference evidence="14" key="1">
    <citation type="submission" date="2021-01" db="UniProtKB">
        <authorList>
            <consortium name="EnsemblMetazoa"/>
        </authorList>
    </citation>
    <scope>IDENTIFICATION</scope>
</reference>
<dbReference type="SMART" id="SM00271">
    <property type="entry name" value="DnaJ"/>
    <property type="match status" value="1"/>
</dbReference>
<dbReference type="PANTHER" id="PTHR44653:SF2">
    <property type="entry name" value="DNAJ HOMOLOG SUBFAMILY C MEMBER 1"/>
    <property type="match status" value="1"/>
</dbReference>
<dbReference type="CDD" id="cd06257">
    <property type="entry name" value="DnaJ"/>
    <property type="match status" value="1"/>
</dbReference>
<dbReference type="InterPro" id="IPR052606">
    <property type="entry name" value="DnaJ_domain_protein"/>
</dbReference>
<accession>A0A7M5V2P2</accession>
<dbReference type="GO" id="GO:0012505">
    <property type="term" value="C:endomembrane system"/>
    <property type="evidence" value="ECO:0007669"/>
    <property type="project" value="UniProtKB-SubCell"/>
</dbReference>
<evidence type="ECO:0000256" key="8">
    <source>
        <dbReference type="SAM" id="MobiDB-lite"/>
    </source>
</evidence>
<evidence type="ECO:0000259" key="13">
    <source>
        <dbReference type="PROSITE" id="PS51294"/>
    </source>
</evidence>
<dbReference type="RefSeq" id="XP_066921554.1">
    <property type="nucleotide sequence ID" value="XM_067065453.1"/>
</dbReference>
<evidence type="ECO:0000256" key="10">
    <source>
        <dbReference type="SAM" id="SignalP"/>
    </source>
</evidence>
<keyword evidence="4 10" id="KW-0732">Signal</keyword>
<protein>
    <recommendedName>
        <fullName evidence="2">DnaJ homolog subfamily C member 2</fullName>
    </recommendedName>
</protein>
<comment type="subcellular location">
    <subcellularLocation>
        <location evidence="1">Cytoplasm</location>
        <location evidence="1">Cytosol</location>
    </subcellularLocation>
    <subcellularLocation>
        <location evidence="7">Endomembrane system</location>
        <topology evidence="7">Single-pass membrane protein</topology>
    </subcellularLocation>
</comment>
<evidence type="ECO:0000256" key="2">
    <source>
        <dbReference type="ARBA" id="ARBA00014469"/>
    </source>
</evidence>
<name>A0A7M5V2P2_9CNID</name>
<dbReference type="Gene3D" id="1.10.10.60">
    <property type="entry name" value="Homeodomain-like"/>
    <property type="match status" value="2"/>
</dbReference>
<dbReference type="PRINTS" id="PR00625">
    <property type="entry name" value="JDOMAIN"/>
</dbReference>
<feature type="region of interest" description="Disordered" evidence="8">
    <location>
        <begin position="226"/>
        <end position="268"/>
    </location>
</feature>
<dbReference type="PROSITE" id="PS51294">
    <property type="entry name" value="HTH_MYB"/>
    <property type="match status" value="1"/>
</dbReference>
<feature type="domain" description="J" evidence="11">
    <location>
        <begin position="37"/>
        <end position="101"/>
    </location>
</feature>
<dbReference type="Pfam" id="PF00226">
    <property type="entry name" value="DnaJ"/>
    <property type="match status" value="1"/>
</dbReference>
<dbReference type="GeneID" id="136808887"/>
<dbReference type="PROSITE" id="PS50090">
    <property type="entry name" value="MYB_LIKE"/>
    <property type="match status" value="2"/>
</dbReference>
<dbReference type="InterPro" id="IPR001005">
    <property type="entry name" value="SANT/Myb"/>
</dbReference>
<evidence type="ECO:0000259" key="11">
    <source>
        <dbReference type="PROSITE" id="PS50076"/>
    </source>
</evidence>
<feature type="signal peptide" evidence="10">
    <location>
        <begin position="1"/>
        <end position="18"/>
    </location>
</feature>
<evidence type="ECO:0000256" key="4">
    <source>
        <dbReference type="ARBA" id="ARBA00022729"/>
    </source>
</evidence>
<dbReference type="Proteomes" id="UP000594262">
    <property type="component" value="Unplaced"/>
</dbReference>
<dbReference type="Gene3D" id="1.10.287.110">
    <property type="entry name" value="DnaJ domain"/>
    <property type="match status" value="1"/>
</dbReference>
<dbReference type="InterPro" id="IPR009057">
    <property type="entry name" value="Homeodomain-like_sf"/>
</dbReference>
<feature type="region of interest" description="Disordered" evidence="8">
    <location>
        <begin position="396"/>
        <end position="474"/>
    </location>
</feature>
<organism evidence="14 15">
    <name type="scientific">Clytia hemisphaerica</name>
    <dbReference type="NCBI Taxonomy" id="252671"/>
    <lineage>
        <taxon>Eukaryota</taxon>
        <taxon>Metazoa</taxon>
        <taxon>Cnidaria</taxon>
        <taxon>Hydrozoa</taxon>
        <taxon>Hydroidolina</taxon>
        <taxon>Leptothecata</taxon>
        <taxon>Obeliida</taxon>
        <taxon>Clytiidae</taxon>
        <taxon>Clytia</taxon>
    </lineage>
</organism>
<dbReference type="Pfam" id="PF23082">
    <property type="entry name" value="Myb_DNA-binding_2"/>
    <property type="match status" value="1"/>
</dbReference>
<evidence type="ECO:0000259" key="12">
    <source>
        <dbReference type="PROSITE" id="PS50090"/>
    </source>
</evidence>
<evidence type="ECO:0000256" key="1">
    <source>
        <dbReference type="ARBA" id="ARBA00004514"/>
    </source>
</evidence>
<feature type="compositionally biased region" description="Acidic residues" evidence="8">
    <location>
        <begin position="397"/>
        <end position="406"/>
    </location>
</feature>